<dbReference type="EMBL" id="FNDO01000080">
    <property type="protein sequence ID" value="SDI83223.1"/>
    <property type="molecule type" value="Genomic_DNA"/>
</dbReference>
<dbReference type="InterPro" id="IPR008969">
    <property type="entry name" value="CarboxyPept-like_regulatory"/>
</dbReference>
<name>A0A1G8NSR6_BACOV</name>
<comment type="subcellular location">
    <subcellularLocation>
        <location evidence="2">Cell outer membrane</location>
        <topology evidence="2">Multi-pass membrane protein</topology>
    </subcellularLocation>
</comment>
<proteinExistence type="inferred from homology"/>
<dbReference type="Proteomes" id="UP000181870">
    <property type="component" value="Unassembled WGS sequence"/>
</dbReference>
<dbReference type="NCBIfam" id="TIGR04056">
    <property type="entry name" value="OMP_RagA_SusC"/>
    <property type="match status" value="1"/>
</dbReference>
<dbReference type="InterPro" id="IPR039426">
    <property type="entry name" value="TonB-dep_rcpt-like"/>
</dbReference>
<sequence length="1123" mass="126794">MSNIKHLFSRILYIIIFLSSSLSVMGQITLTMKDKPLKKVIKQIEKVSEYRFFYNEELANLNKAVSLEAQNSSIEKVLKELSSQAPFSYLIKPNFQIVLSDELPSQQTKLQSITGRVVDTADNPIIGANVLVKGTTNGAITDIDGNFSLEKVPVQSQLQVSYIGYETKELAVVSGKTNVKIIMAENTKLLNEVVVTGFGLAQKKATLTGAIASIGADDISRSSAVNTSGALVGKVAGLNYRSADSRPGNATTLQIRNMGTPLFVIDGVQSDEGQFNNIDFNDIESISILKDASASIYGVRAANGVIVVTTKKGKKNSKSTVTLNTYYGWQHVSRLPEPADAVTYVENYIQSETIQGKTSRLYNKEDLEKWRQGTEKGYVPFNWYDYIWVTSPQYYVNANVSGGSDKINYYFSVGHMNQESAIRNYGGMKRYNVQMNVEAQVTDKFKIGMNMNGRIKQLKNPGVPGTDDYSNPTAATYRNLPTVRPFANDNPNYPASVGSDNGLNFGLLNFEKSGTFEDTWRMAQLNLNAEYEIIKGLKAKALFGYYFASELLNNQEYTYRVYRYDEATDEYVDVGGRASAWRERTNAYVEELTSNIQLAYEKAFGAHSINAVVGFEAIKRDTPKSWLHAIPASNSLHLIYYDTIDKYEDTGNNTEARLGWLGRFNYNYANKYLIDFSARYDGSWKFPPNHRWGFFPSASLGWRISEENFWKESRIASIFSDLKIRGSYGLVGDDNVDGYSAFDYMTGYDYKQGGGVIDGSYIIGTTPRNLPVTTLSWAKAKILDIGLDVAFLNNRLSGSVDFFRRIKTGIPASRDDVLLPEEVGFERPKENLNSNVHTGYDLLARWSDKVNDFHYSISANFTYSRFYNWEQYNPKFSNSWDEYRNSTWHRFGNVNWAYEADGQFQSWEEIASWPIDNDQKGNTTLRPGDIKYVDQNGDGIINDMDKRPIGYKEDSTPVLNFGFNLAFAWKGFDLALDFSGAGMSTWNPTLIQKIPFNNNGNNPAYYMEDTWRLADIFDANSDLIPGKYPTLLIGNNANNHSNYWESSFWKYNVRYLKLRNLEFGYTFPKEWLQKCRINSLRLYLAGQNLFTLTNVPIDPEVSAGNGTAYPSMRIINLGLTLKF</sequence>
<dbReference type="Pfam" id="PF07715">
    <property type="entry name" value="Plug"/>
    <property type="match status" value="1"/>
</dbReference>
<dbReference type="SUPFAM" id="SSF49464">
    <property type="entry name" value="Carboxypeptidase regulatory domain-like"/>
    <property type="match status" value="1"/>
</dbReference>
<reference evidence="4 5" key="1">
    <citation type="submission" date="2016-10" db="EMBL/GenBank/DDBJ databases">
        <authorList>
            <person name="de Groot N.N."/>
        </authorList>
    </citation>
    <scope>NUCLEOTIDE SEQUENCE [LARGE SCALE GENOMIC DNA]</scope>
    <source>
        <strain evidence="4 5">NLAE-zl-C57</strain>
    </source>
</reference>
<dbReference type="PANTHER" id="PTHR30069:SF29">
    <property type="entry name" value="HEMOGLOBIN AND HEMOGLOBIN-HAPTOGLOBIN-BINDING PROTEIN 1-RELATED"/>
    <property type="match status" value="1"/>
</dbReference>
<feature type="domain" description="TonB-dependent receptor plug" evidence="3">
    <location>
        <begin position="204"/>
        <end position="305"/>
    </location>
</feature>
<evidence type="ECO:0000313" key="5">
    <source>
        <dbReference type="Proteomes" id="UP000181870"/>
    </source>
</evidence>
<keyword evidence="1" id="KW-0732">Signal</keyword>
<dbReference type="PANTHER" id="PTHR30069">
    <property type="entry name" value="TONB-DEPENDENT OUTER MEMBRANE RECEPTOR"/>
    <property type="match status" value="1"/>
</dbReference>
<dbReference type="GO" id="GO:0009279">
    <property type="term" value="C:cell outer membrane"/>
    <property type="evidence" value="ECO:0007669"/>
    <property type="project" value="UniProtKB-SubCell"/>
</dbReference>
<dbReference type="RefSeq" id="WP_074638706.1">
    <property type="nucleotide sequence ID" value="NZ_FNDO01000080.1"/>
</dbReference>
<protein>
    <submittedName>
        <fullName evidence="4">TonB-linked outer membrane protein, SusC/RagA family</fullName>
    </submittedName>
</protein>
<keyword evidence="2" id="KW-1134">Transmembrane beta strand</keyword>
<dbReference type="FunFam" id="2.60.40.1120:FF:000003">
    <property type="entry name" value="Outer membrane protein Omp121"/>
    <property type="match status" value="1"/>
</dbReference>
<dbReference type="InterPro" id="IPR037066">
    <property type="entry name" value="Plug_dom_sf"/>
</dbReference>
<comment type="similarity">
    <text evidence="2">Belongs to the TonB-dependent receptor family.</text>
</comment>
<accession>A0A1G8NSR6</accession>
<gene>
    <name evidence="4" type="ORF">SAMN05192582_10806</name>
</gene>
<evidence type="ECO:0000259" key="3">
    <source>
        <dbReference type="Pfam" id="PF07715"/>
    </source>
</evidence>
<dbReference type="Gene3D" id="2.60.40.1120">
    <property type="entry name" value="Carboxypeptidase-like, regulatory domain"/>
    <property type="match status" value="1"/>
</dbReference>
<keyword evidence="2" id="KW-0813">Transport</keyword>
<dbReference type="PROSITE" id="PS52016">
    <property type="entry name" value="TONB_DEPENDENT_REC_3"/>
    <property type="match status" value="1"/>
</dbReference>
<dbReference type="NCBIfam" id="TIGR04057">
    <property type="entry name" value="SusC_RagA_signa"/>
    <property type="match status" value="1"/>
</dbReference>
<dbReference type="InterPro" id="IPR012910">
    <property type="entry name" value="Plug_dom"/>
</dbReference>
<dbReference type="AlphaFoldDB" id="A0A1G8NSR6"/>
<dbReference type="GO" id="GO:0015344">
    <property type="term" value="F:siderophore uptake transmembrane transporter activity"/>
    <property type="evidence" value="ECO:0007669"/>
    <property type="project" value="TreeGrafter"/>
</dbReference>
<dbReference type="SUPFAM" id="SSF56935">
    <property type="entry name" value="Porins"/>
    <property type="match status" value="1"/>
</dbReference>
<organism evidence="4 5">
    <name type="scientific">Bacteroides ovatus</name>
    <dbReference type="NCBI Taxonomy" id="28116"/>
    <lineage>
        <taxon>Bacteria</taxon>
        <taxon>Pseudomonadati</taxon>
        <taxon>Bacteroidota</taxon>
        <taxon>Bacteroidia</taxon>
        <taxon>Bacteroidales</taxon>
        <taxon>Bacteroidaceae</taxon>
        <taxon>Bacteroides</taxon>
    </lineage>
</organism>
<evidence type="ECO:0000256" key="1">
    <source>
        <dbReference type="ARBA" id="ARBA00022729"/>
    </source>
</evidence>
<dbReference type="Pfam" id="PF13715">
    <property type="entry name" value="CarbopepD_reg_2"/>
    <property type="match status" value="1"/>
</dbReference>
<keyword evidence="2" id="KW-0812">Transmembrane</keyword>
<dbReference type="GO" id="GO:0044718">
    <property type="term" value="P:siderophore transmembrane transport"/>
    <property type="evidence" value="ECO:0007669"/>
    <property type="project" value="TreeGrafter"/>
</dbReference>
<dbReference type="Gene3D" id="2.170.130.10">
    <property type="entry name" value="TonB-dependent receptor, plug domain"/>
    <property type="match status" value="1"/>
</dbReference>
<dbReference type="InterPro" id="IPR023997">
    <property type="entry name" value="TonB-dep_OMP_SusC/RagA_CS"/>
</dbReference>
<keyword evidence="2" id="KW-0998">Cell outer membrane</keyword>
<keyword evidence="2" id="KW-0472">Membrane</keyword>
<dbReference type="InterPro" id="IPR023996">
    <property type="entry name" value="TonB-dep_OMP_SusC/RagA"/>
</dbReference>
<evidence type="ECO:0000313" key="4">
    <source>
        <dbReference type="EMBL" id="SDI83223.1"/>
    </source>
</evidence>
<evidence type="ECO:0000256" key="2">
    <source>
        <dbReference type="PROSITE-ProRule" id="PRU01360"/>
    </source>
</evidence>